<name>A0A918AU48_9PSEU</name>
<proteinExistence type="predicted"/>
<dbReference type="EMBL" id="BMRG01000028">
    <property type="protein sequence ID" value="GGP85508.1"/>
    <property type="molecule type" value="Genomic_DNA"/>
</dbReference>
<organism evidence="2 3">
    <name type="scientific">Saccharothrix coeruleofusca</name>
    <dbReference type="NCBI Taxonomy" id="33919"/>
    <lineage>
        <taxon>Bacteria</taxon>
        <taxon>Bacillati</taxon>
        <taxon>Actinomycetota</taxon>
        <taxon>Actinomycetes</taxon>
        <taxon>Pseudonocardiales</taxon>
        <taxon>Pseudonocardiaceae</taxon>
        <taxon>Saccharothrix</taxon>
    </lineage>
</organism>
<dbReference type="Gene3D" id="3.40.50.720">
    <property type="entry name" value="NAD(P)-binding Rossmann-like Domain"/>
    <property type="match status" value="1"/>
</dbReference>
<protein>
    <submittedName>
        <fullName evidence="2">3-beta hydroxysteroid dehydrogenase</fullName>
    </submittedName>
</protein>
<dbReference type="Pfam" id="PF13460">
    <property type="entry name" value="NAD_binding_10"/>
    <property type="match status" value="1"/>
</dbReference>
<keyword evidence="3" id="KW-1185">Reference proteome</keyword>
<evidence type="ECO:0000313" key="2">
    <source>
        <dbReference type="EMBL" id="GGP85508.1"/>
    </source>
</evidence>
<dbReference type="GO" id="GO:0016646">
    <property type="term" value="F:oxidoreductase activity, acting on the CH-NH group of donors, NAD or NADP as acceptor"/>
    <property type="evidence" value="ECO:0007669"/>
    <property type="project" value="TreeGrafter"/>
</dbReference>
<evidence type="ECO:0000313" key="3">
    <source>
        <dbReference type="Proteomes" id="UP000639606"/>
    </source>
</evidence>
<gene>
    <name evidence="2" type="ORF">GCM10010185_69110</name>
</gene>
<comment type="caution">
    <text evidence="2">The sequence shown here is derived from an EMBL/GenBank/DDBJ whole genome shotgun (WGS) entry which is preliminary data.</text>
</comment>
<dbReference type="InterPro" id="IPR016040">
    <property type="entry name" value="NAD(P)-bd_dom"/>
</dbReference>
<dbReference type="SUPFAM" id="SSF51735">
    <property type="entry name" value="NAD(P)-binding Rossmann-fold domains"/>
    <property type="match status" value="1"/>
</dbReference>
<dbReference type="InterPro" id="IPR051606">
    <property type="entry name" value="Polyketide_Oxido-like"/>
</dbReference>
<accession>A0A918AU48</accession>
<dbReference type="Proteomes" id="UP000639606">
    <property type="component" value="Unassembled WGS sequence"/>
</dbReference>
<evidence type="ECO:0000259" key="1">
    <source>
        <dbReference type="Pfam" id="PF13460"/>
    </source>
</evidence>
<feature type="domain" description="NAD(P)-binding" evidence="1">
    <location>
        <begin position="7"/>
        <end position="187"/>
    </location>
</feature>
<reference evidence="2" key="1">
    <citation type="journal article" date="2014" name="Int. J. Syst. Evol. Microbiol.">
        <title>Complete genome sequence of Corynebacterium casei LMG S-19264T (=DSM 44701T), isolated from a smear-ripened cheese.</title>
        <authorList>
            <consortium name="US DOE Joint Genome Institute (JGI-PGF)"/>
            <person name="Walter F."/>
            <person name="Albersmeier A."/>
            <person name="Kalinowski J."/>
            <person name="Ruckert C."/>
        </authorList>
    </citation>
    <scope>NUCLEOTIDE SEQUENCE</scope>
    <source>
        <strain evidence="2">JCM 3313</strain>
    </source>
</reference>
<dbReference type="PANTHER" id="PTHR43355">
    <property type="entry name" value="FLAVIN REDUCTASE (NADPH)"/>
    <property type="match status" value="1"/>
</dbReference>
<dbReference type="AlphaFoldDB" id="A0A918AU48"/>
<dbReference type="InterPro" id="IPR036291">
    <property type="entry name" value="NAD(P)-bd_dom_sf"/>
</dbReference>
<reference evidence="2" key="2">
    <citation type="submission" date="2020-09" db="EMBL/GenBank/DDBJ databases">
        <authorList>
            <person name="Sun Q."/>
            <person name="Ohkuma M."/>
        </authorList>
    </citation>
    <scope>NUCLEOTIDE SEQUENCE</scope>
    <source>
        <strain evidence="2">JCM 3313</strain>
    </source>
</reference>
<sequence length="201" mass="21401">MRITVFGAAGSVGGRVLAEARRRGHEVTPVARSPREGFALGAADDVADVRRLSAGRDVVISATRPPAGRERDLAATAEALLAGVGATRLLVVGGASSLRTPNGVLVQQEPDFPPELRPIALACTAQLEVFLRDESDVDWTYLSPPAELVPGPRTGRYRSGRDDLVVDAGGRSSISLEDLAVALLDEAERPRHRRARFTVGY</sequence>
<dbReference type="PANTHER" id="PTHR43355:SF2">
    <property type="entry name" value="FLAVIN REDUCTASE (NADPH)"/>
    <property type="match status" value="1"/>
</dbReference>